<dbReference type="GO" id="GO:0008061">
    <property type="term" value="F:chitin binding"/>
    <property type="evidence" value="ECO:0007669"/>
    <property type="project" value="UniProtKB-KW"/>
</dbReference>
<feature type="chain" id="PRO_5042920463" description="Chitin-binding type-2 domain-containing protein" evidence="6">
    <location>
        <begin position="21"/>
        <end position="187"/>
    </location>
</feature>
<evidence type="ECO:0000256" key="1">
    <source>
        <dbReference type="ARBA" id="ARBA00022669"/>
    </source>
</evidence>
<dbReference type="AlphaFoldDB" id="A0AAN8Q7C3"/>
<dbReference type="Pfam" id="PF01607">
    <property type="entry name" value="CBM_14"/>
    <property type="match status" value="1"/>
</dbReference>
<feature type="signal peptide" evidence="6">
    <location>
        <begin position="1"/>
        <end position="20"/>
    </location>
</feature>
<dbReference type="SMART" id="SM00494">
    <property type="entry name" value="ChtBD2"/>
    <property type="match status" value="1"/>
</dbReference>
<keyword evidence="2 6" id="KW-0732">Signal</keyword>
<proteinExistence type="predicted"/>
<accession>A0AAN8Q7C3</accession>
<dbReference type="InterPro" id="IPR051940">
    <property type="entry name" value="Chitin_bind-dev_reg"/>
</dbReference>
<evidence type="ECO:0000256" key="5">
    <source>
        <dbReference type="ARBA" id="ARBA00023180"/>
    </source>
</evidence>
<evidence type="ECO:0000313" key="8">
    <source>
        <dbReference type="EMBL" id="KAK6195223.1"/>
    </source>
</evidence>
<reference evidence="8 9" key="1">
    <citation type="submission" date="2024-01" db="EMBL/GenBank/DDBJ databases">
        <title>The genome of the rayed Mediterranean limpet Patella caerulea (Linnaeus, 1758).</title>
        <authorList>
            <person name="Anh-Thu Weber A."/>
            <person name="Halstead-Nussloch G."/>
        </authorList>
    </citation>
    <scope>NUCLEOTIDE SEQUENCE [LARGE SCALE GENOMIC DNA]</scope>
    <source>
        <strain evidence="8">AATW-2023a</strain>
        <tissue evidence="8">Whole specimen</tissue>
    </source>
</reference>
<protein>
    <recommendedName>
        <fullName evidence="7">Chitin-binding type-2 domain-containing protein</fullName>
    </recommendedName>
</protein>
<gene>
    <name evidence="8" type="ORF">SNE40_000695</name>
</gene>
<keyword evidence="3" id="KW-0677">Repeat</keyword>
<evidence type="ECO:0000313" key="9">
    <source>
        <dbReference type="Proteomes" id="UP001347796"/>
    </source>
</evidence>
<dbReference type="PROSITE" id="PS50940">
    <property type="entry name" value="CHIT_BIND_II"/>
    <property type="match status" value="1"/>
</dbReference>
<keyword evidence="4" id="KW-1015">Disulfide bond</keyword>
<dbReference type="SUPFAM" id="SSF57625">
    <property type="entry name" value="Invertebrate chitin-binding proteins"/>
    <property type="match status" value="1"/>
</dbReference>
<keyword evidence="1" id="KW-0147">Chitin-binding</keyword>
<evidence type="ECO:0000256" key="4">
    <source>
        <dbReference type="ARBA" id="ARBA00023157"/>
    </source>
</evidence>
<keyword evidence="9" id="KW-1185">Reference proteome</keyword>
<dbReference type="Gene3D" id="2.170.140.10">
    <property type="entry name" value="Chitin binding domain"/>
    <property type="match status" value="1"/>
</dbReference>
<comment type="caution">
    <text evidence="8">The sequence shown here is derived from an EMBL/GenBank/DDBJ whole genome shotgun (WGS) entry which is preliminary data.</text>
</comment>
<dbReference type="PANTHER" id="PTHR23301">
    <property type="entry name" value="CHITIN BINDING PERITROPHIN-A"/>
    <property type="match status" value="1"/>
</dbReference>
<dbReference type="Proteomes" id="UP001347796">
    <property type="component" value="Unassembled WGS sequence"/>
</dbReference>
<keyword evidence="5" id="KW-0325">Glycoprotein</keyword>
<evidence type="ECO:0000256" key="3">
    <source>
        <dbReference type="ARBA" id="ARBA00022737"/>
    </source>
</evidence>
<dbReference type="InterPro" id="IPR036508">
    <property type="entry name" value="Chitin-bd_dom_sf"/>
</dbReference>
<dbReference type="EMBL" id="JAZGQO010000001">
    <property type="protein sequence ID" value="KAK6195223.1"/>
    <property type="molecule type" value="Genomic_DNA"/>
</dbReference>
<feature type="domain" description="Chitin-binding type-2" evidence="7">
    <location>
        <begin position="22"/>
        <end position="69"/>
    </location>
</feature>
<evidence type="ECO:0000256" key="6">
    <source>
        <dbReference type="SAM" id="SignalP"/>
    </source>
</evidence>
<sequence>MEGVTEGILFFFIFVLSALGNDRFCVGRTEQFYPYISDCTKYYQCSNGQTYISDCPSSLVWNQALERCDGTCDQSHPELDVPTTVQQTTFGVAATTTPKPQDPARGCGRFTNLLFIPDGGITVVCPILEERTTSTYLECLNHCVRRTGCTCLNFMKGQLSSNCNLLDCGVTENYQVAAMENGLVICL</sequence>
<name>A0AAN8Q7C3_PATCE</name>
<evidence type="ECO:0000256" key="2">
    <source>
        <dbReference type="ARBA" id="ARBA00022729"/>
    </source>
</evidence>
<evidence type="ECO:0000259" key="7">
    <source>
        <dbReference type="PROSITE" id="PS50940"/>
    </source>
</evidence>
<organism evidence="8 9">
    <name type="scientific">Patella caerulea</name>
    <name type="common">Rayed Mediterranean limpet</name>
    <dbReference type="NCBI Taxonomy" id="87958"/>
    <lineage>
        <taxon>Eukaryota</taxon>
        <taxon>Metazoa</taxon>
        <taxon>Spiralia</taxon>
        <taxon>Lophotrochozoa</taxon>
        <taxon>Mollusca</taxon>
        <taxon>Gastropoda</taxon>
        <taxon>Patellogastropoda</taxon>
        <taxon>Patelloidea</taxon>
        <taxon>Patellidae</taxon>
        <taxon>Patella</taxon>
    </lineage>
</organism>
<dbReference type="GO" id="GO:0005576">
    <property type="term" value="C:extracellular region"/>
    <property type="evidence" value="ECO:0007669"/>
    <property type="project" value="InterPro"/>
</dbReference>
<dbReference type="InterPro" id="IPR002557">
    <property type="entry name" value="Chitin-bd_dom"/>
</dbReference>
<dbReference type="PANTHER" id="PTHR23301:SF0">
    <property type="entry name" value="CHITIN-BINDING TYPE-2 DOMAIN-CONTAINING PROTEIN-RELATED"/>
    <property type="match status" value="1"/>
</dbReference>